<keyword evidence="4" id="KW-0560">Oxidoreductase</keyword>
<evidence type="ECO:0000256" key="4">
    <source>
        <dbReference type="ARBA" id="ARBA00023002"/>
    </source>
</evidence>
<dbReference type="SUPFAM" id="SSF48179">
    <property type="entry name" value="6-phosphogluconate dehydrogenase C-terminal domain-like"/>
    <property type="match status" value="2"/>
</dbReference>
<dbReference type="InterPro" id="IPR006176">
    <property type="entry name" value="3-OHacyl-CoA_DH_NAD-bd"/>
</dbReference>
<dbReference type="InterPro" id="IPR029045">
    <property type="entry name" value="ClpP/crotonase-like_dom_sf"/>
</dbReference>
<evidence type="ECO:0000259" key="8">
    <source>
        <dbReference type="Pfam" id="PF00725"/>
    </source>
</evidence>
<dbReference type="InterPro" id="IPR006108">
    <property type="entry name" value="3HC_DH_C"/>
</dbReference>
<dbReference type="GO" id="GO:0003857">
    <property type="term" value="F:(3S)-3-hydroxyacyl-CoA dehydrogenase (NAD+) activity"/>
    <property type="evidence" value="ECO:0007669"/>
    <property type="project" value="UniProtKB-EC"/>
</dbReference>
<comment type="pathway">
    <text evidence="1">Lipid metabolism; fatty acid beta-oxidation.</text>
</comment>
<dbReference type="Pfam" id="PF00378">
    <property type="entry name" value="ECH_1"/>
    <property type="match status" value="1"/>
</dbReference>
<dbReference type="PANTHER" id="PTHR48075:SF7">
    <property type="entry name" value="3-HYDROXYACYL-COA DEHYDROGENASE-RELATED"/>
    <property type="match status" value="1"/>
</dbReference>
<reference evidence="10" key="1">
    <citation type="submission" date="2012-09" db="EMBL/GenBank/DDBJ databases">
        <title>Inhibition of the growth of Bacillus subtilis by a novel anti-bacterial protein from the soil metagenome.</title>
        <authorList>
            <person name="O'Mahony M.M."/>
            <person name="Henneberger R."/>
            <person name="Doohan F."/>
            <person name="Marchesi J.R."/>
            <person name="Dobson A.D.W."/>
        </authorList>
    </citation>
    <scope>NUCLEOTIDE SEQUENCE</scope>
</reference>
<evidence type="ECO:0000256" key="7">
    <source>
        <dbReference type="ARBA" id="ARBA00049556"/>
    </source>
</evidence>
<sequence>MAIRSAAVLGAGVMGAQIAAHFANVGVPVLLMDLTGDAAAAGLTRAMGLTPDPFFTRDAARLIETASFDHGMTGLAEADWIVEAVVERLDVKAGLLAQVDARRRHDAVVSSNTSGIPIAALAAGRTDSFRRHWLGTHFFNPPRYLRLLEVIPTEDTDPAVVGRVTEFADWHMGKAVVLAKDSPNFIGNHLALYEVTRILELVAAGEYSIEEVDAITGPAIGRPRSATFRTLDLAGVDILGHVVENLRERLSDREAARAFALPAFVQRMLEAGLTGEKAGQGFYKRVKGEDGQSQILVIDPQTLEYGPLQKPSLGALAAAEPLTDLETRVRRLFGDDDRVGRFLRRTLAATMVYAARVTRGIAHSPDDIDRVMQWGFGWERGPFELMDAIGVREVLDAARAEASAGAEGDPPLLREILDAGRNRLRSGPVPPAGADLLILRSAKDRGRVVQSNAGTSLVDLGDGVLAVEFHSKMNAIGGDAVAMLQAGVREASRNFQGLVIGNEAPHFSVGANLMLVLLEAQDENWDELDHMVRSFQQTVMLLRGSDVPVVVAPAGLTLGGACELSLHADRLQAAAETYMGLVEAGVGLIPAGGGTKEMVARAAERAGTGDLLPAMQHAFETIGFGKTSTSGADARRLGFLRPVDGITMNRERQIAEAKARVLQRVREGYQPPVPRHAIPVGGDTVRAPLLLGVHLAHRAGRISDHDALIGRTLATVMAGGLLPHATTVPEQRLLDLEREAFLSLLGEPKTQQRIQHTLKTGKPLRN</sequence>
<protein>
    <submittedName>
        <fullName evidence="10">3-hydroxyacyl-CoA dehydrogenase</fullName>
    </submittedName>
</protein>
<dbReference type="Pfam" id="PF02737">
    <property type="entry name" value="3HCDH_N"/>
    <property type="match status" value="1"/>
</dbReference>
<dbReference type="UniPathway" id="UPA00659"/>
<keyword evidence="5" id="KW-0520">NAD</keyword>
<dbReference type="Pfam" id="PF00725">
    <property type="entry name" value="3HCDH"/>
    <property type="match status" value="2"/>
</dbReference>
<feature type="domain" description="3-hydroxyacyl-CoA dehydrogenase C-terminal" evidence="8">
    <location>
        <begin position="185"/>
        <end position="284"/>
    </location>
</feature>
<dbReference type="GO" id="GO:0008691">
    <property type="term" value="F:3-hydroxybutyryl-CoA dehydrogenase activity"/>
    <property type="evidence" value="ECO:0007669"/>
    <property type="project" value="TreeGrafter"/>
</dbReference>
<evidence type="ECO:0000259" key="9">
    <source>
        <dbReference type="Pfam" id="PF02737"/>
    </source>
</evidence>
<dbReference type="CDD" id="cd06558">
    <property type="entry name" value="crotonase-like"/>
    <property type="match status" value="1"/>
</dbReference>
<proteinExistence type="predicted"/>
<accession>K9NBX5</accession>
<dbReference type="GO" id="GO:0070403">
    <property type="term" value="F:NAD+ binding"/>
    <property type="evidence" value="ECO:0007669"/>
    <property type="project" value="InterPro"/>
</dbReference>
<dbReference type="InterPro" id="IPR036291">
    <property type="entry name" value="NAD(P)-bd_dom_sf"/>
</dbReference>
<feature type="domain" description="3-hydroxyacyl-CoA dehydrogenase C-terminal" evidence="8">
    <location>
        <begin position="342"/>
        <end position="426"/>
    </location>
</feature>
<evidence type="ECO:0000313" key="10">
    <source>
        <dbReference type="EMBL" id="AFY17092.1"/>
    </source>
</evidence>
<dbReference type="SUPFAM" id="SSF51735">
    <property type="entry name" value="NAD(P)-binding Rossmann-fold domains"/>
    <property type="match status" value="1"/>
</dbReference>
<dbReference type="InterPro" id="IPR008927">
    <property type="entry name" value="6-PGluconate_DH-like_C_sf"/>
</dbReference>
<organism evidence="10">
    <name type="scientific">uncultured bacterium 'To-T 020 P12'</name>
    <dbReference type="NCBI Taxonomy" id="1263626"/>
    <lineage>
        <taxon>Bacteria</taxon>
        <taxon>environmental samples</taxon>
    </lineage>
</organism>
<dbReference type="GO" id="GO:0006635">
    <property type="term" value="P:fatty acid beta-oxidation"/>
    <property type="evidence" value="ECO:0007669"/>
    <property type="project" value="UniProtKB-UniPathway"/>
</dbReference>
<dbReference type="Gene3D" id="1.10.1040.50">
    <property type="match status" value="1"/>
</dbReference>
<evidence type="ECO:0000256" key="2">
    <source>
        <dbReference type="ARBA" id="ARBA00022832"/>
    </source>
</evidence>
<dbReference type="Gene3D" id="3.90.226.10">
    <property type="entry name" value="2-enoyl-CoA Hydratase, Chain A, domain 1"/>
    <property type="match status" value="1"/>
</dbReference>
<dbReference type="InterPro" id="IPR001753">
    <property type="entry name" value="Enoyl-CoA_hydra/iso"/>
</dbReference>
<keyword evidence="2" id="KW-0276">Fatty acid metabolism</keyword>
<evidence type="ECO:0000256" key="1">
    <source>
        <dbReference type="ARBA" id="ARBA00005005"/>
    </source>
</evidence>
<comment type="catalytic activity">
    <reaction evidence="7">
        <text>a (3S)-3-hydroxyacyl-CoA + NAD(+) = a 3-oxoacyl-CoA + NADH + H(+)</text>
        <dbReference type="Rhea" id="RHEA:22432"/>
        <dbReference type="ChEBI" id="CHEBI:15378"/>
        <dbReference type="ChEBI" id="CHEBI:57318"/>
        <dbReference type="ChEBI" id="CHEBI:57540"/>
        <dbReference type="ChEBI" id="CHEBI:57945"/>
        <dbReference type="ChEBI" id="CHEBI:90726"/>
        <dbReference type="EC" id="1.1.1.35"/>
    </reaction>
</comment>
<dbReference type="EMBL" id="JX846920">
    <property type="protein sequence ID" value="AFY17092.1"/>
    <property type="molecule type" value="Genomic_DNA"/>
</dbReference>
<evidence type="ECO:0000256" key="6">
    <source>
        <dbReference type="ARBA" id="ARBA00023098"/>
    </source>
</evidence>
<keyword evidence="6" id="KW-0443">Lipid metabolism</keyword>
<evidence type="ECO:0000256" key="3">
    <source>
        <dbReference type="ARBA" id="ARBA00022963"/>
    </source>
</evidence>
<dbReference type="SUPFAM" id="SSF52096">
    <property type="entry name" value="ClpP/crotonase"/>
    <property type="match status" value="1"/>
</dbReference>
<evidence type="ECO:0000256" key="5">
    <source>
        <dbReference type="ARBA" id="ARBA00023027"/>
    </source>
</evidence>
<dbReference type="AlphaFoldDB" id="K9NBX5"/>
<keyword evidence="3" id="KW-0442">Lipid degradation</keyword>
<dbReference type="PANTHER" id="PTHR48075">
    <property type="entry name" value="3-HYDROXYACYL-COA DEHYDROGENASE FAMILY PROTEIN"/>
    <property type="match status" value="1"/>
</dbReference>
<name>K9NBX5_9BACT</name>
<feature type="domain" description="3-hydroxyacyl-CoA dehydrogenase NAD binding" evidence="9">
    <location>
        <begin position="6"/>
        <end position="181"/>
    </location>
</feature>
<dbReference type="Gene3D" id="3.40.50.720">
    <property type="entry name" value="NAD(P)-binding Rossmann-like Domain"/>
    <property type="match status" value="1"/>
</dbReference>